<dbReference type="InterPro" id="IPR033756">
    <property type="entry name" value="YlxH/NBP35"/>
</dbReference>
<keyword evidence="2" id="KW-0067">ATP-binding</keyword>
<sequence>MRSDNRPEICAASPGASGSGHPGLVIAVASGKGGVGKTNVSVNLAVALAMKGRKTWIMDADLGLANVDVLLGLSPKRNLSHVLQGECDLKDIVLEGPQGVKVVPASSGIQRMAELTRTESSGIIHAFSEMATDIDVLIVDTAAGISSSVSMFAAAAHQVLVVVCNEPASITDAYAMVKVLSRDHGIREVQVLSNMVRSQLEGRDLYQKIARVTDRYLDVTARYAGFVPHDDFLRRALQRQEPVVTAYPACRATEAFKKLAGVADTWIGAPGGNGQVEFFLERALGIAQ</sequence>
<dbReference type="SUPFAM" id="SSF52540">
    <property type="entry name" value="P-loop containing nucleoside triphosphate hydrolases"/>
    <property type="match status" value="1"/>
</dbReference>
<dbReference type="AlphaFoldDB" id="A0A4R2KYZ2"/>
<dbReference type="OrthoDB" id="9816297at2"/>
<proteinExistence type="predicted"/>
<gene>
    <name evidence="3" type="ORF">EV688_10440</name>
</gene>
<evidence type="ECO:0000256" key="1">
    <source>
        <dbReference type="ARBA" id="ARBA00022741"/>
    </source>
</evidence>
<dbReference type="PANTHER" id="PTHR43384">
    <property type="entry name" value="SEPTUM SITE-DETERMINING PROTEIN MIND HOMOLOG, CHLOROPLASTIC-RELATED"/>
    <property type="match status" value="1"/>
</dbReference>
<name>A0A4R2KYZ2_9GAMM</name>
<dbReference type="GO" id="GO:0005524">
    <property type="term" value="F:ATP binding"/>
    <property type="evidence" value="ECO:0007669"/>
    <property type="project" value="UniProtKB-KW"/>
</dbReference>
<organism evidence="3 4">
    <name type="scientific">Chromatocurvus halotolerans</name>
    <dbReference type="NCBI Taxonomy" id="1132028"/>
    <lineage>
        <taxon>Bacteria</taxon>
        <taxon>Pseudomonadati</taxon>
        <taxon>Pseudomonadota</taxon>
        <taxon>Gammaproteobacteria</taxon>
        <taxon>Cellvibrionales</taxon>
        <taxon>Halieaceae</taxon>
        <taxon>Chromatocurvus</taxon>
    </lineage>
</organism>
<dbReference type="InterPro" id="IPR033875">
    <property type="entry name" value="FlhG"/>
</dbReference>
<dbReference type="InterPro" id="IPR025501">
    <property type="entry name" value="MinD_FleN"/>
</dbReference>
<keyword evidence="3" id="KW-0966">Cell projection</keyword>
<dbReference type="PIRSF" id="PIRSF003092">
    <property type="entry name" value="MinD"/>
    <property type="match status" value="1"/>
</dbReference>
<protein>
    <submittedName>
        <fullName evidence="3">Flagellar biosynthesis protein FlhG</fullName>
    </submittedName>
</protein>
<evidence type="ECO:0000256" key="2">
    <source>
        <dbReference type="ARBA" id="ARBA00022840"/>
    </source>
</evidence>
<dbReference type="Gene3D" id="3.40.50.300">
    <property type="entry name" value="P-loop containing nucleotide triphosphate hydrolases"/>
    <property type="match status" value="1"/>
</dbReference>
<accession>A0A4R2KYZ2</accession>
<dbReference type="InterPro" id="IPR050625">
    <property type="entry name" value="ParA/MinD_ATPase"/>
</dbReference>
<keyword evidence="3" id="KW-0282">Flagellum</keyword>
<dbReference type="EMBL" id="SLWX01000004">
    <property type="protein sequence ID" value="TCO76586.1"/>
    <property type="molecule type" value="Genomic_DNA"/>
</dbReference>
<reference evidence="3 4" key="1">
    <citation type="submission" date="2019-03" db="EMBL/GenBank/DDBJ databases">
        <title>Genomic Encyclopedia of Type Strains, Phase IV (KMG-IV): sequencing the most valuable type-strain genomes for metagenomic binning, comparative biology and taxonomic classification.</title>
        <authorList>
            <person name="Goeker M."/>
        </authorList>
    </citation>
    <scope>NUCLEOTIDE SEQUENCE [LARGE SCALE GENOMIC DNA]</scope>
    <source>
        <strain evidence="3 4">DSM 23344</strain>
    </source>
</reference>
<comment type="caution">
    <text evidence="3">The sequence shown here is derived from an EMBL/GenBank/DDBJ whole genome shotgun (WGS) entry which is preliminary data.</text>
</comment>
<dbReference type="RefSeq" id="WP_117314833.1">
    <property type="nucleotide sequence ID" value="NZ_QQSW01000002.1"/>
</dbReference>
<dbReference type="GO" id="GO:0051782">
    <property type="term" value="P:negative regulation of cell division"/>
    <property type="evidence" value="ECO:0007669"/>
    <property type="project" value="TreeGrafter"/>
</dbReference>
<dbReference type="GO" id="GO:0009898">
    <property type="term" value="C:cytoplasmic side of plasma membrane"/>
    <property type="evidence" value="ECO:0007669"/>
    <property type="project" value="TreeGrafter"/>
</dbReference>
<keyword evidence="3" id="KW-0969">Cilium</keyword>
<evidence type="ECO:0000313" key="3">
    <source>
        <dbReference type="EMBL" id="TCO76586.1"/>
    </source>
</evidence>
<dbReference type="GO" id="GO:0016887">
    <property type="term" value="F:ATP hydrolysis activity"/>
    <property type="evidence" value="ECO:0007669"/>
    <property type="project" value="TreeGrafter"/>
</dbReference>
<evidence type="ECO:0000313" key="4">
    <source>
        <dbReference type="Proteomes" id="UP000294980"/>
    </source>
</evidence>
<dbReference type="Proteomes" id="UP000294980">
    <property type="component" value="Unassembled WGS sequence"/>
</dbReference>
<dbReference type="PANTHER" id="PTHR43384:SF4">
    <property type="entry name" value="CELLULOSE BIOSYNTHESIS PROTEIN BCSQ-RELATED"/>
    <property type="match status" value="1"/>
</dbReference>
<keyword evidence="1" id="KW-0547">Nucleotide-binding</keyword>
<keyword evidence="4" id="KW-1185">Reference proteome</keyword>
<dbReference type="CDD" id="cd02038">
    <property type="entry name" value="FlhG-like"/>
    <property type="match status" value="1"/>
</dbReference>
<dbReference type="InterPro" id="IPR027417">
    <property type="entry name" value="P-loop_NTPase"/>
</dbReference>
<dbReference type="GO" id="GO:0005829">
    <property type="term" value="C:cytosol"/>
    <property type="evidence" value="ECO:0007669"/>
    <property type="project" value="TreeGrafter"/>
</dbReference>
<dbReference type="Pfam" id="PF10609">
    <property type="entry name" value="ParA"/>
    <property type="match status" value="1"/>
</dbReference>